<evidence type="ECO:0000313" key="2">
    <source>
        <dbReference type="Proteomes" id="UP001150581"/>
    </source>
</evidence>
<dbReference type="Proteomes" id="UP001150581">
    <property type="component" value="Unassembled WGS sequence"/>
</dbReference>
<organism evidence="1 2">
    <name type="scientific">Kickxella alabastrina</name>
    <dbReference type="NCBI Taxonomy" id="61397"/>
    <lineage>
        <taxon>Eukaryota</taxon>
        <taxon>Fungi</taxon>
        <taxon>Fungi incertae sedis</taxon>
        <taxon>Zoopagomycota</taxon>
        <taxon>Kickxellomycotina</taxon>
        <taxon>Kickxellomycetes</taxon>
        <taxon>Kickxellales</taxon>
        <taxon>Kickxellaceae</taxon>
        <taxon>Kickxella</taxon>
    </lineage>
</organism>
<reference evidence="1" key="1">
    <citation type="submission" date="2022-07" db="EMBL/GenBank/DDBJ databases">
        <title>Phylogenomic reconstructions and comparative analyses of Kickxellomycotina fungi.</title>
        <authorList>
            <person name="Reynolds N.K."/>
            <person name="Stajich J.E."/>
            <person name="Barry K."/>
            <person name="Grigoriev I.V."/>
            <person name="Crous P."/>
            <person name="Smith M.E."/>
        </authorList>
    </citation>
    <scope>NUCLEOTIDE SEQUENCE</scope>
    <source>
        <strain evidence="1">Benny 63K</strain>
    </source>
</reference>
<comment type="caution">
    <text evidence="1">The sequence shown here is derived from an EMBL/GenBank/DDBJ whole genome shotgun (WGS) entry which is preliminary data.</text>
</comment>
<keyword evidence="2" id="KW-1185">Reference proteome</keyword>
<protein>
    <submittedName>
        <fullName evidence="1">Uncharacterized protein</fullName>
    </submittedName>
</protein>
<proteinExistence type="predicted"/>
<name>A0ACC1IJW4_9FUNG</name>
<gene>
    <name evidence="1" type="ORF">LPJ66_005706</name>
</gene>
<evidence type="ECO:0000313" key="1">
    <source>
        <dbReference type="EMBL" id="KAJ1893516.1"/>
    </source>
</evidence>
<dbReference type="EMBL" id="JANBPG010000823">
    <property type="protein sequence ID" value="KAJ1893516.1"/>
    <property type="molecule type" value="Genomic_DNA"/>
</dbReference>
<sequence>MLTASLLSTRSRNALLRATAASRGAAKRAKAASRGVPSHLSSDPRYETMKQLMFQDMPRTIPVLTEADMERHATILRAIDIEKSESGVVRRTEREAKFRMMEEAFEALKKLDERLFEAACVKEPNAVFPRQMRVPTETPSVRVWEY</sequence>
<accession>A0ACC1IJW4</accession>